<comment type="caution">
    <text evidence="2">The sequence shown here is derived from an EMBL/GenBank/DDBJ whole genome shotgun (WGS) entry which is preliminary data.</text>
</comment>
<organism evidence="2 3">
    <name type="scientific">Oryza meyeriana var. granulata</name>
    <dbReference type="NCBI Taxonomy" id="110450"/>
    <lineage>
        <taxon>Eukaryota</taxon>
        <taxon>Viridiplantae</taxon>
        <taxon>Streptophyta</taxon>
        <taxon>Embryophyta</taxon>
        <taxon>Tracheophyta</taxon>
        <taxon>Spermatophyta</taxon>
        <taxon>Magnoliopsida</taxon>
        <taxon>Liliopsida</taxon>
        <taxon>Poales</taxon>
        <taxon>Poaceae</taxon>
        <taxon>BOP clade</taxon>
        <taxon>Oryzoideae</taxon>
        <taxon>Oryzeae</taxon>
        <taxon>Oryzinae</taxon>
        <taxon>Oryza</taxon>
        <taxon>Oryza meyeriana</taxon>
    </lineage>
</organism>
<feature type="region of interest" description="Disordered" evidence="1">
    <location>
        <begin position="25"/>
        <end position="68"/>
    </location>
</feature>
<dbReference type="EMBL" id="SPHZ02000007">
    <property type="protein sequence ID" value="KAF0906577.1"/>
    <property type="molecule type" value="Genomic_DNA"/>
</dbReference>
<proteinExistence type="predicted"/>
<accession>A0A6G1D2K8</accession>
<gene>
    <name evidence="2" type="ORF">E2562_012030</name>
</gene>
<dbReference type="AlphaFoldDB" id="A0A6G1D2K8"/>
<evidence type="ECO:0000313" key="3">
    <source>
        <dbReference type="Proteomes" id="UP000479710"/>
    </source>
</evidence>
<protein>
    <submittedName>
        <fullName evidence="2">Uncharacterized protein</fullName>
    </submittedName>
</protein>
<sequence>MAPAQPWLPPLLLFFRVHKAEETMELRGEGKRGHASAGRGGAGKLLARGTKGEERELRRRGKTIISRG</sequence>
<dbReference type="Proteomes" id="UP000479710">
    <property type="component" value="Unassembled WGS sequence"/>
</dbReference>
<keyword evidence="3" id="KW-1185">Reference proteome</keyword>
<reference evidence="2 3" key="1">
    <citation type="submission" date="2019-11" db="EMBL/GenBank/DDBJ databases">
        <title>Whole genome sequence of Oryza granulata.</title>
        <authorList>
            <person name="Li W."/>
        </authorList>
    </citation>
    <scope>NUCLEOTIDE SEQUENCE [LARGE SCALE GENOMIC DNA]</scope>
    <source>
        <strain evidence="3">cv. Menghai</strain>
        <tissue evidence="2">Leaf</tissue>
    </source>
</reference>
<evidence type="ECO:0000313" key="2">
    <source>
        <dbReference type="EMBL" id="KAF0906577.1"/>
    </source>
</evidence>
<evidence type="ECO:0000256" key="1">
    <source>
        <dbReference type="SAM" id="MobiDB-lite"/>
    </source>
</evidence>
<name>A0A6G1D2K8_9ORYZ</name>